<dbReference type="GO" id="GO:0006888">
    <property type="term" value="P:endoplasmic reticulum to Golgi vesicle-mediated transport"/>
    <property type="evidence" value="ECO:0007669"/>
    <property type="project" value="TreeGrafter"/>
</dbReference>
<dbReference type="Gene3D" id="1.10.357.150">
    <property type="match status" value="1"/>
</dbReference>
<feature type="region of interest" description="Disordered" evidence="2">
    <location>
        <begin position="472"/>
        <end position="500"/>
    </location>
</feature>
<dbReference type="PANTHER" id="PTHR12205">
    <property type="entry name" value="CENTROMERE/KINETOCHORE PROTEIN ZW10"/>
    <property type="match status" value="1"/>
</dbReference>
<sequence length="1082" mass="121023">MSLTDPNATTTAASSSSSQIDQFLNQIITSSSPNQASSQSINCHLNKIDQEIIKLKSEINSNVLSNWSELSNQWIKGSKIFNQSVTHENQLKTFEENLLSSNTGLVPKLLSAIQAHQTIADRHSQSDQALKFTQSLSTAYQALIYLSKLINSGHLINAASQLPQLKSDLKPLYQYQLHSNLAKRAVRRINELEEDLKQRLIDRFRSFITFQDEGSQVNLIFQAQSSSCSKAPSQQDIDSSIPWALTFEALKDLGEIQCCLDQLKKFTKLLQTKIISPLIQSANENSDDKLILTLNADKSHAVLSLMRQSHVNSLKIFNSLHTLLSVLQQELLTTNSLQETFSQHFMALFEAQFINQYLDFALPSSSQDNIRLASLPELLSETKLFASWLQDNGWLSHIQNNANVFLQWCDNVNDRFVGRVAVRVLELVRNKMITTQWESLSIPWEFVEQIDLVSLSSKRSSLPVKSNQLAAAISNSPPTNKPSPAMTNQHPGLNGRASSPRQKAGFRSLFNLVSGASLSSPSSNLFSASHQDRPILSPNGETKSFRSLFGFESEADHITSTSTSQMDNDSPDPIDHLSVFSLQQAPQSKSPFTEPAELSSKTEEEVDWDMSAEFCAESLQASKSAVSSFIHKNIDELAEVEIEEDAWGLEAVTEEPLAETVNGAPPEKAAHVEPLITVINPREINDKQAKNSESEEEDLHPTAWGFEEEDITSVESSEPIVRLRGGMSSPDANDVDGHDAWGWYEDPIAEEESAANSVGNEKALQSQEPGSKPKKLVPESQTLIHAEQLTISKTAQEILQLVTDMVEDAIAFEKPILSNSCLSQSSQGLIQVAFDVLDLFRIVMPIYHSKLLQSVPALSVQFANDCAWLSKEIKLIGRLKEEKETERISKNLDDLCREVRASQMASQQAVLMECLDPAEGFVETSNEQRFLVCQRACKQVVHTLERLSQVWRSVMSKSQYLQSMGTLVESVLQRILEEIEAQADIGENDSKQLNELCRSLHGLIELFELVEFNRADICRYVPNWFKFCFLSELLEASMADIMWMHQEGHLSEFSKHEIVGLLKALFADSQLRAKNIDFILLH</sequence>
<evidence type="ECO:0000313" key="6">
    <source>
        <dbReference type="Proteomes" id="UP000765509"/>
    </source>
</evidence>
<dbReference type="GO" id="GO:0005737">
    <property type="term" value="C:cytoplasm"/>
    <property type="evidence" value="ECO:0007669"/>
    <property type="project" value="GOC"/>
</dbReference>
<dbReference type="PANTHER" id="PTHR12205:SF0">
    <property type="entry name" value="CENTROMERE_KINETOCHORE PROTEIN ZW10 HOMOLOG"/>
    <property type="match status" value="1"/>
</dbReference>
<evidence type="ECO:0000259" key="4">
    <source>
        <dbReference type="Pfam" id="PF22766"/>
    </source>
</evidence>
<protein>
    <recommendedName>
        <fullName evidence="7">Retrograde transport protein Dsl1 C-terminal domain-containing protein</fullName>
    </recommendedName>
</protein>
<dbReference type="GO" id="GO:0007094">
    <property type="term" value="P:mitotic spindle assembly checkpoint signaling"/>
    <property type="evidence" value="ECO:0007669"/>
    <property type="project" value="TreeGrafter"/>
</dbReference>
<evidence type="ECO:0000259" key="3">
    <source>
        <dbReference type="Pfam" id="PF20666"/>
    </source>
</evidence>
<proteinExistence type="predicted"/>
<dbReference type="Pfam" id="PF22766">
    <property type="entry name" value="ZW10_C2"/>
    <property type="match status" value="1"/>
</dbReference>
<feature type="domain" description="ZW10 C-terminal helical" evidence="4">
    <location>
        <begin position="936"/>
        <end position="1076"/>
    </location>
</feature>
<organism evidence="5 6">
    <name type="scientific">Austropuccinia psidii MF-1</name>
    <dbReference type="NCBI Taxonomy" id="1389203"/>
    <lineage>
        <taxon>Eukaryota</taxon>
        <taxon>Fungi</taxon>
        <taxon>Dikarya</taxon>
        <taxon>Basidiomycota</taxon>
        <taxon>Pucciniomycotina</taxon>
        <taxon>Pucciniomycetes</taxon>
        <taxon>Pucciniales</taxon>
        <taxon>Sphaerophragmiaceae</taxon>
        <taxon>Austropuccinia</taxon>
    </lineage>
</organism>
<evidence type="ECO:0000313" key="5">
    <source>
        <dbReference type="EMBL" id="MBW0504702.1"/>
    </source>
</evidence>
<reference evidence="5" key="1">
    <citation type="submission" date="2021-03" db="EMBL/GenBank/DDBJ databases">
        <title>Draft genome sequence of rust myrtle Austropuccinia psidii MF-1, a brazilian biotype.</title>
        <authorList>
            <person name="Quecine M.C."/>
            <person name="Pachon D.M.R."/>
            <person name="Bonatelli M.L."/>
            <person name="Correr F.H."/>
            <person name="Franceschini L.M."/>
            <person name="Leite T.F."/>
            <person name="Margarido G.R.A."/>
            <person name="Almeida C.A."/>
            <person name="Ferrarezi J.A."/>
            <person name="Labate C.A."/>
        </authorList>
    </citation>
    <scope>NUCLEOTIDE SEQUENCE</scope>
    <source>
        <strain evidence="5">MF-1</strain>
    </source>
</reference>
<dbReference type="AlphaFoldDB" id="A0A9Q3HHR6"/>
<feature type="coiled-coil region" evidence="1">
    <location>
        <begin position="175"/>
        <end position="202"/>
    </location>
</feature>
<dbReference type="InterPro" id="IPR048343">
    <property type="entry name" value="ZW10_C"/>
</dbReference>
<evidence type="ECO:0000256" key="2">
    <source>
        <dbReference type="SAM" id="MobiDB-lite"/>
    </source>
</evidence>
<feature type="region of interest" description="Disordered" evidence="2">
    <location>
        <begin position="686"/>
        <end position="705"/>
    </location>
</feature>
<feature type="compositionally biased region" description="Polar residues" evidence="2">
    <location>
        <begin position="754"/>
        <end position="769"/>
    </location>
</feature>
<dbReference type="EMBL" id="AVOT02018081">
    <property type="protein sequence ID" value="MBW0504702.1"/>
    <property type="molecule type" value="Genomic_DNA"/>
</dbReference>
<feature type="region of interest" description="Disordered" evidence="2">
    <location>
        <begin position="752"/>
        <end position="777"/>
    </location>
</feature>
<feature type="domain" description="Centromere/kinetochore protein zw10 C-terminal" evidence="3">
    <location>
        <begin position="787"/>
        <end position="878"/>
    </location>
</feature>
<keyword evidence="6" id="KW-1185">Reference proteome</keyword>
<gene>
    <name evidence="5" type="ORF">O181_044417</name>
</gene>
<evidence type="ECO:0000256" key="1">
    <source>
        <dbReference type="SAM" id="Coils"/>
    </source>
</evidence>
<keyword evidence="1" id="KW-0175">Coiled coil</keyword>
<feature type="compositionally biased region" description="Polar residues" evidence="2">
    <location>
        <begin position="485"/>
        <end position="500"/>
    </location>
</feature>
<comment type="caution">
    <text evidence="5">The sequence shown here is derived from an EMBL/GenBank/DDBJ whole genome shotgun (WGS) entry which is preliminary data.</text>
</comment>
<dbReference type="InterPro" id="IPR046362">
    <property type="entry name" value="Zw10/DSL1_C_sf"/>
</dbReference>
<evidence type="ECO:0008006" key="7">
    <source>
        <dbReference type="Google" id="ProtNLM"/>
    </source>
</evidence>
<accession>A0A9Q3HHR6</accession>
<dbReference type="GO" id="GO:1990423">
    <property type="term" value="C:RZZ complex"/>
    <property type="evidence" value="ECO:0007669"/>
    <property type="project" value="TreeGrafter"/>
</dbReference>
<dbReference type="OrthoDB" id="534815at2759"/>
<dbReference type="Pfam" id="PF20666">
    <property type="entry name" value="ZW10_C"/>
    <property type="match status" value="1"/>
</dbReference>
<name>A0A9Q3HHR6_9BASI</name>
<dbReference type="Proteomes" id="UP000765509">
    <property type="component" value="Unassembled WGS sequence"/>
</dbReference>
<dbReference type="InterPro" id="IPR055148">
    <property type="entry name" value="ZW10_C_2"/>
</dbReference>